<dbReference type="GO" id="GO:0001003">
    <property type="term" value="F:RNA polymerase III type 2 promoter sequence-specific DNA binding"/>
    <property type="evidence" value="ECO:0007669"/>
    <property type="project" value="TreeGrafter"/>
</dbReference>
<dbReference type="PANTHER" id="PTHR13230:SF5">
    <property type="entry name" value="GENERAL TRANSCRIPTION FACTOR 3C POLYPEPTIDE 5"/>
    <property type="match status" value="1"/>
</dbReference>
<reference evidence="9" key="1">
    <citation type="submission" date="2022-11" db="UniProtKB">
        <authorList>
            <consortium name="WormBaseParasite"/>
        </authorList>
    </citation>
    <scope>IDENTIFICATION</scope>
</reference>
<protein>
    <submittedName>
        <fullName evidence="9">General transcription factor 3C polypeptide 5</fullName>
    </submittedName>
</protein>
<sequence>MSSHSSEFPSSSAANQRVAEFVLIEYPGVVKNVQAALDTLGGVRAVSNTHFNNGQLELHFQPQNPFDSALSAERRNQSAVFSGQANLVLRIRRRKRRQTGEAMEDIKLGQILPGEANDGQMEIRCIGMVSTIYSFRNICDFQYLPLSNATTASAEGPVHFDLLSRIIPTDFTSALSWWNEQQQQLLQQKCRTTTEEDATTSGEDALASEVANFLPPYQFSRYNTPSKFILRDDVERWSFSGLRNERKALTITVNANDPFPEAPSEKALSDVELRCKNAELHQMLTELFTERPLWSRIGISYNTRLTEATLKIVLAKYAFYIGSGPWGRLWCRFGYDPRKDPWARCYQSIMVSFKHNQYIPERQRLKASSTASTGLLQPSQFFDYMYRPKVFPSLRQMWYCVCDVQLPIAQRICRKDFLETLKECDSTNGWLPAGRVDAIRTAIKKDVAKSSARIGEEEFEDIGSGISAGGGETASVVVRDEDAEDMMLLDELAMEEEELDEDESAETGEEDLPLLMAFGGT</sequence>
<proteinExistence type="predicted"/>
<dbReference type="InterPro" id="IPR041499">
    <property type="entry name" value="Tfc1/Sfc1_N"/>
</dbReference>
<dbReference type="PANTHER" id="PTHR13230">
    <property type="entry name" value="GENERAL TRANSCRIPTION FACTOR IIIC, POLYPEPTIDE 5"/>
    <property type="match status" value="1"/>
</dbReference>
<dbReference type="GO" id="GO:0005634">
    <property type="term" value="C:nucleus"/>
    <property type="evidence" value="ECO:0007669"/>
    <property type="project" value="UniProtKB-SubCell"/>
</dbReference>
<name>A0A914HXL1_GLORO</name>
<keyword evidence="8" id="KW-1185">Reference proteome</keyword>
<feature type="compositionally biased region" description="Acidic residues" evidence="5">
    <location>
        <begin position="496"/>
        <end position="512"/>
    </location>
</feature>
<dbReference type="Pfam" id="PF17682">
    <property type="entry name" value="Tau95_N"/>
    <property type="match status" value="1"/>
</dbReference>
<evidence type="ECO:0000256" key="5">
    <source>
        <dbReference type="SAM" id="MobiDB-lite"/>
    </source>
</evidence>
<dbReference type="GO" id="GO:0000127">
    <property type="term" value="C:transcription factor TFIIIC complex"/>
    <property type="evidence" value="ECO:0007669"/>
    <property type="project" value="InterPro"/>
</dbReference>
<evidence type="ECO:0000313" key="9">
    <source>
        <dbReference type="WBParaSite" id="Gr19_v10_g5412.t1"/>
    </source>
</evidence>
<feature type="region of interest" description="Disordered" evidence="5">
    <location>
        <begin position="496"/>
        <end position="521"/>
    </location>
</feature>
<evidence type="ECO:0000313" key="8">
    <source>
        <dbReference type="Proteomes" id="UP000887572"/>
    </source>
</evidence>
<accession>A0A914HXL1</accession>
<evidence type="ECO:0000256" key="1">
    <source>
        <dbReference type="ARBA" id="ARBA00004123"/>
    </source>
</evidence>
<evidence type="ECO:0000256" key="3">
    <source>
        <dbReference type="ARBA" id="ARBA00023163"/>
    </source>
</evidence>
<dbReference type="GO" id="GO:0001002">
    <property type="term" value="F:RNA polymerase III type 1 promoter sequence-specific DNA binding"/>
    <property type="evidence" value="ECO:0007669"/>
    <property type="project" value="TreeGrafter"/>
</dbReference>
<comment type="subcellular location">
    <subcellularLocation>
        <location evidence="1">Nucleus</location>
    </subcellularLocation>
</comment>
<feature type="domain" description="Transcription factor IIIC subunit 5 HTH" evidence="6">
    <location>
        <begin position="213"/>
        <end position="351"/>
    </location>
</feature>
<dbReference type="InterPro" id="IPR042536">
    <property type="entry name" value="TFIIIC_tauA_Sfc1"/>
</dbReference>
<feature type="domain" description="Transcription factor IIIC subunit Tfc1/Sfc1 triple barrel" evidence="7">
    <location>
        <begin position="22"/>
        <end position="144"/>
    </location>
</feature>
<evidence type="ECO:0000256" key="2">
    <source>
        <dbReference type="ARBA" id="ARBA00023125"/>
    </source>
</evidence>
<keyword evidence="4" id="KW-0539">Nucleus</keyword>
<evidence type="ECO:0000256" key="4">
    <source>
        <dbReference type="ARBA" id="ARBA00023242"/>
    </source>
</evidence>
<evidence type="ECO:0000259" key="6">
    <source>
        <dbReference type="Pfam" id="PF09734"/>
    </source>
</evidence>
<dbReference type="AlphaFoldDB" id="A0A914HXL1"/>
<keyword evidence="2" id="KW-0238">DNA-binding</keyword>
<dbReference type="Pfam" id="PF09734">
    <property type="entry name" value="Tau95"/>
    <property type="match status" value="1"/>
</dbReference>
<dbReference type="Proteomes" id="UP000887572">
    <property type="component" value="Unplaced"/>
</dbReference>
<evidence type="ECO:0000259" key="7">
    <source>
        <dbReference type="Pfam" id="PF17682"/>
    </source>
</evidence>
<organism evidence="8 9">
    <name type="scientific">Globodera rostochiensis</name>
    <name type="common">Golden nematode worm</name>
    <name type="synonym">Heterodera rostochiensis</name>
    <dbReference type="NCBI Taxonomy" id="31243"/>
    <lineage>
        <taxon>Eukaryota</taxon>
        <taxon>Metazoa</taxon>
        <taxon>Ecdysozoa</taxon>
        <taxon>Nematoda</taxon>
        <taxon>Chromadorea</taxon>
        <taxon>Rhabditida</taxon>
        <taxon>Tylenchina</taxon>
        <taxon>Tylenchomorpha</taxon>
        <taxon>Tylenchoidea</taxon>
        <taxon>Heteroderidae</taxon>
        <taxon>Heteroderinae</taxon>
        <taxon>Globodera</taxon>
    </lineage>
</organism>
<dbReference type="InterPro" id="IPR019136">
    <property type="entry name" value="TF_IIIC_su-5_HTH"/>
</dbReference>
<dbReference type="InterPro" id="IPR040454">
    <property type="entry name" value="TF_IIIC_Tfc1/Sfc1"/>
</dbReference>
<keyword evidence="3" id="KW-0804">Transcription</keyword>
<dbReference type="GO" id="GO:0006384">
    <property type="term" value="P:transcription initiation at RNA polymerase III promoter"/>
    <property type="evidence" value="ECO:0007669"/>
    <property type="project" value="InterPro"/>
</dbReference>
<dbReference type="WBParaSite" id="Gr19_v10_g5412.t1">
    <property type="protein sequence ID" value="Gr19_v10_g5412.t1"/>
    <property type="gene ID" value="Gr19_v10_g5412"/>
</dbReference>
<dbReference type="Gene3D" id="3.30.200.160">
    <property type="entry name" value="TFIIIC, subcomplex tauA, subunit Sfc1, barrel domain"/>
    <property type="match status" value="1"/>
</dbReference>